<dbReference type="AlphaFoldDB" id="A0A0M3J032"/>
<organism evidence="3">
    <name type="scientific">Anisakis simplex</name>
    <name type="common">Herring worm</name>
    <dbReference type="NCBI Taxonomy" id="6269"/>
    <lineage>
        <taxon>Eukaryota</taxon>
        <taxon>Metazoa</taxon>
        <taxon>Ecdysozoa</taxon>
        <taxon>Nematoda</taxon>
        <taxon>Chromadorea</taxon>
        <taxon>Rhabditida</taxon>
        <taxon>Spirurina</taxon>
        <taxon>Ascaridomorpha</taxon>
        <taxon>Ascaridoidea</taxon>
        <taxon>Anisakidae</taxon>
        <taxon>Anisakis</taxon>
        <taxon>Anisakis simplex complex</taxon>
    </lineage>
</organism>
<reference evidence="3" key="1">
    <citation type="submission" date="2017-02" db="UniProtKB">
        <authorList>
            <consortium name="WormBaseParasite"/>
        </authorList>
    </citation>
    <scope>IDENTIFICATION</scope>
</reference>
<accession>A0A0M3J032</accession>
<protein>
    <submittedName>
        <fullName evidence="3">Secreted protein</fullName>
    </submittedName>
</protein>
<reference evidence="1 2" key="2">
    <citation type="submission" date="2018-11" db="EMBL/GenBank/DDBJ databases">
        <authorList>
            <consortium name="Pathogen Informatics"/>
        </authorList>
    </citation>
    <scope>NUCLEOTIDE SEQUENCE [LARGE SCALE GENOMIC DNA]</scope>
</reference>
<dbReference type="WBParaSite" id="ASIM_0000086701-mRNA-1">
    <property type="protein sequence ID" value="ASIM_0000086701-mRNA-1"/>
    <property type="gene ID" value="ASIM_0000086701"/>
</dbReference>
<dbReference type="EMBL" id="UYRR01000617">
    <property type="protein sequence ID" value="VDK18062.1"/>
    <property type="molecule type" value="Genomic_DNA"/>
</dbReference>
<name>A0A0M3J032_ANISI</name>
<evidence type="ECO:0000313" key="1">
    <source>
        <dbReference type="EMBL" id="VDK18062.1"/>
    </source>
</evidence>
<sequence>MSLHEQLRVYKIVRCFISCGCKVTFQVLLYLPLRFVSLDWNVTEQLCWSLLGPALEKLQDGGQLAYLPRRAIE</sequence>
<evidence type="ECO:0000313" key="3">
    <source>
        <dbReference type="WBParaSite" id="ASIM_0000086701-mRNA-1"/>
    </source>
</evidence>
<gene>
    <name evidence="1" type="ORF">ASIM_LOCUS765</name>
</gene>
<dbReference type="Proteomes" id="UP000267096">
    <property type="component" value="Unassembled WGS sequence"/>
</dbReference>
<evidence type="ECO:0000313" key="2">
    <source>
        <dbReference type="Proteomes" id="UP000267096"/>
    </source>
</evidence>
<keyword evidence="2" id="KW-1185">Reference proteome</keyword>
<proteinExistence type="predicted"/>